<protein>
    <submittedName>
        <fullName evidence="1">Uncharacterized protein</fullName>
    </submittedName>
</protein>
<sequence length="624" mass="64981">MIKRILGIILGLLLIVGVGSVGAESKYLLIPMGGPNWSGILTDIIPGTDDTYDLGSVSFNWQDLFLSGNITVDDDSWIGLGAAKGRIEFDDQTIDEVNFLDANVGINTSTPAGLLHGVLAAGRPVIFGGDVLATVTGVTGTDASPTVLTVATTNGVAEGDAVIINSGTNAIVGTYWVTAVGVDAFVTLDRNASSGGAISAASVTYVDAPSQLITNSGVLKTIYSDGTDSHIIAAKNEPGLGGRLTIGLDETARTMVIADAGDVDTDLGLSVANDPTLVIFSVDATRYVKLSTTGSGATLQAESWLTLKHTKFINTMDSDRATGNAFTHNSIAGAELTDTGSEQSWVYIEAEINQSSTGAYNALKIKVTETGTGDGSTGSGNNLILAGTSVTTDLFKVDNAGGIFASAISIGKYTWSEDFDGEVAAVQWESGSAADFWVTAGTNYAAANVTYTAGPGGTLEVKNAAADNDSVTILGASNFREAQNPIFEARIKIDDITTVHWAVGLVEGSYASNTTYDDDVILIGQDTDQAAGNVYLITNDNAAGAEFTDTGINAVNGTYLKVKFDATDPEDVRVWINDTEIDISGANILAGTTLMPYIMVQNLAAGSIQRTLTVDYVKIWQDRG</sequence>
<comment type="caution">
    <text evidence="1">The sequence shown here is derived from an EMBL/GenBank/DDBJ whole genome shotgun (WGS) entry which is preliminary data.</text>
</comment>
<gene>
    <name evidence="1" type="ORF">LCGC14_1618800</name>
</gene>
<reference evidence="1" key="1">
    <citation type="journal article" date="2015" name="Nature">
        <title>Complex archaea that bridge the gap between prokaryotes and eukaryotes.</title>
        <authorList>
            <person name="Spang A."/>
            <person name="Saw J.H."/>
            <person name="Jorgensen S.L."/>
            <person name="Zaremba-Niedzwiedzka K."/>
            <person name="Martijn J."/>
            <person name="Lind A.E."/>
            <person name="van Eijk R."/>
            <person name="Schleper C."/>
            <person name="Guy L."/>
            <person name="Ettema T.J."/>
        </authorList>
    </citation>
    <scope>NUCLEOTIDE SEQUENCE</scope>
</reference>
<dbReference type="AlphaFoldDB" id="A0A0F9IT09"/>
<dbReference type="EMBL" id="LAZR01013201">
    <property type="protein sequence ID" value="KKM23079.1"/>
    <property type="molecule type" value="Genomic_DNA"/>
</dbReference>
<organism evidence="1">
    <name type="scientific">marine sediment metagenome</name>
    <dbReference type="NCBI Taxonomy" id="412755"/>
    <lineage>
        <taxon>unclassified sequences</taxon>
        <taxon>metagenomes</taxon>
        <taxon>ecological metagenomes</taxon>
    </lineage>
</organism>
<proteinExistence type="predicted"/>
<name>A0A0F9IT09_9ZZZZ</name>
<accession>A0A0F9IT09</accession>
<evidence type="ECO:0000313" key="1">
    <source>
        <dbReference type="EMBL" id="KKM23079.1"/>
    </source>
</evidence>